<dbReference type="PRINTS" id="PR00133">
    <property type="entry name" value="GLHYDRLASE3"/>
</dbReference>
<dbReference type="InterPro" id="IPR017853">
    <property type="entry name" value="GH"/>
</dbReference>
<evidence type="ECO:0000256" key="2">
    <source>
        <dbReference type="ARBA" id="ARBA00022801"/>
    </source>
</evidence>
<dbReference type="EMBL" id="JABACJ020000002">
    <property type="protein sequence ID" value="MBU3874924.1"/>
    <property type="molecule type" value="Genomic_DNA"/>
</dbReference>
<dbReference type="Pfam" id="PF01915">
    <property type="entry name" value="Glyco_hydro_3_C"/>
    <property type="match status" value="1"/>
</dbReference>
<dbReference type="InterPro" id="IPR050288">
    <property type="entry name" value="Cellulose_deg_GH3"/>
</dbReference>
<keyword evidence="5" id="KW-1185">Reference proteome</keyword>
<feature type="domain" description="Fibronectin type III-like" evidence="3">
    <location>
        <begin position="336"/>
        <end position="407"/>
    </location>
</feature>
<dbReference type="InterPro" id="IPR026891">
    <property type="entry name" value="Fn3-like"/>
</dbReference>
<dbReference type="Gene3D" id="3.40.50.1700">
    <property type="entry name" value="Glycoside hydrolase family 3 C-terminal domain"/>
    <property type="match status" value="1"/>
</dbReference>
<dbReference type="InterPro" id="IPR036962">
    <property type="entry name" value="Glyco_hydro_3_N_sf"/>
</dbReference>
<evidence type="ECO:0000256" key="1">
    <source>
        <dbReference type="ARBA" id="ARBA00005336"/>
    </source>
</evidence>
<accession>A0ABS6D031</accession>
<keyword evidence="2 4" id="KW-0378">Hydrolase</keyword>
<dbReference type="Pfam" id="PF00933">
    <property type="entry name" value="Glyco_hydro_3"/>
    <property type="match status" value="1"/>
</dbReference>
<dbReference type="GO" id="GO:0016787">
    <property type="term" value="F:hydrolase activity"/>
    <property type="evidence" value="ECO:0007669"/>
    <property type="project" value="UniProtKB-KW"/>
</dbReference>
<dbReference type="PANTHER" id="PTHR42715">
    <property type="entry name" value="BETA-GLUCOSIDASE"/>
    <property type="match status" value="1"/>
</dbReference>
<name>A0ABS6D031_9FIRM</name>
<dbReference type="InterPro" id="IPR001764">
    <property type="entry name" value="Glyco_hydro_3_N"/>
</dbReference>
<gene>
    <name evidence="4" type="ORF">HGO97_003735</name>
</gene>
<evidence type="ECO:0000313" key="5">
    <source>
        <dbReference type="Proteomes" id="UP000723714"/>
    </source>
</evidence>
<sequence>MRTMRTTPEVSARERNNKEIVRQLAAEGVVLLENNGVLPLSEDTDKIALYGSGARRTVKGGTGSGDVNVREYTTIEEGLIQAGFQITTKSWLDEEETFYKTAFQKYEEGIQRIAKEKGPQAALLSSMGSPFHEPAFRKLKEEELECSLTDTAIYVLARNSGEGADRKYEPGDYLLTEEEEHDIRLLAEKYSKFILLLNVGGVVDMQTVKSIPGIDAMVNISQGGSAFGEAVADILTGKVTPSGKLTATWAEHYEDYPGADSFAGRNQDVDDSWYEEGIYVGYRYFDRARIEPAYEFGYGLSYTEFQIKVEQVRLNQGVVEVETTVKNIGDTCMGKEVVQLYCSAPDGTLDKPYQNLCAFWKTDLLEPGESQKGVLSFPLSQMSSYKESTASYVLEKGEYVVRIGNSSRNTVNAAILTVSEEVVTEQCKNLFGKEEVSLLSWDTEKEKNTERIMTCGEPEDNQHEKSVLPHITVPVDEIQKISHIYHEIRKPLDKAPSSPTLTLEDVKEGRASLRDLLSQLSVEELALLCVGGARMNMQDFSVIGNAADTIPGAAGETTKALWDTRKIPSLAMADGPAGLRMNPEYFVKDGVILKNLANDPLFKNILPKEALNVDLSGAETYYQYCTAIPVATMLAQSWNEEIWKTAGDLVGGEMEEMGIDLWLAPGMNIQRNPLGGRNFEYYSEDPLLSGLCAAAVTKGVQSHPGRGTTIKHIAANSQETNRNYNNSHLTERTLRELYLKPFEICIKKAQPFAAMTSVNLVNGIHAANHYDILTAAMRDEWGFQGLVMTDWGTTSDFGSESGSHKYNCSSSASCITAGNDLIMPGSQADYDRLLAAAAQGSLSLANLQWCAENILRVILRVEKRERV</sequence>
<dbReference type="InterPro" id="IPR013783">
    <property type="entry name" value="Ig-like_fold"/>
</dbReference>
<comment type="caution">
    <text evidence="4">The sequence shown here is derived from an EMBL/GenBank/DDBJ whole genome shotgun (WGS) entry which is preliminary data.</text>
</comment>
<comment type="similarity">
    <text evidence="1">Belongs to the glycosyl hydrolase 3 family.</text>
</comment>
<protein>
    <submittedName>
        <fullName evidence="4">Glycoside hydrolase family 3 C-terminal domain-containing protein</fullName>
    </submittedName>
</protein>
<dbReference type="Proteomes" id="UP000723714">
    <property type="component" value="Unassembled WGS sequence"/>
</dbReference>
<dbReference type="Pfam" id="PF14310">
    <property type="entry name" value="Fn3-like"/>
    <property type="match status" value="1"/>
</dbReference>
<dbReference type="InterPro" id="IPR002772">
    <property type="entry name" value="Glyco_hydro_3_C"/>
</dbReference>
<dbReference type="Gene3D" id="2.60.40.10">
    <property type="entry name" value="Immunoglobulins"/>
    <property type="match status" value="1"/>
</dbReference>
<proteinExistence type="inferred from homology"/>
<dbReference type="SUPFAM" id="SSF52279">
    <property type="entry name" value="Beta-D-glucan exohydrolase, C-terminal domain"/>
    <property type="match status" value="1"/>
</dbReference>
<evidence type="ECO:0000313" key="4">
    <source>
        <dbReference type="EMBL" id="MBU3874924.1"/>
    </source>
</evidence>
<reference evidence="4 5" key="1">
    <citation type="submission" date="2021-06" db="EMBL/GenBank/DDBJ databases">
        <title>Faecalicatena sp. nov. isolated from porcine feces.</title>
        <authorList>
            <person name="Oh B.S."/>
            <person name="Lee J.H."/>
        </authorList>
    </citation>
    <scope>NUCLEOTIDE SEQUENCE [LARGE SCALE GENOMIC DNA]</scope>
    <source>
        <strain evidence="4 5">AGMB00832</strain>
    </source>
</reference>
<dbReference type="Gene3D" id="3.20.20.300">
    <property type="entry name" value="Glycoside hydrolase, family 3, N-terminal domain"/>
    <property type="match status" value="1"/>
</dbReference>
<dbReference type="SUPFAM" id="SSF51445">
    <property type="entry name" value="(Trans)glycosidases"/>
    <property type="match status" value="1"/>
</dbReference>
<dbReference type="InterPro" id="IPR036881">
    <property type="entry name" value="Glyco_hydro_3_C_sf"/>
</dbReference>
<dbReference type="PANTHER" id="PTHR42715:SF10">
    <property type="entry name" value="BETA-GLUCOSIDASE"/>
    <property type="match status" value="1"/>
</dbReference>
<organism evidence="4 5">
    <name type="scientific">Faecalicatena faecalis</name>
    <dbReference type="NCBI Taxonomy" id="2726362"/>
    <lineage>
        <taxon>Bacteria</taxon>
        <taxon>Bacillati</taxon>
        <taxon>Bacillota</taxon>
        <taxon>Clostridia</taxon>
        <taxon>Lachnospirales</taxon>
        <taxon>Lachnospiraceae</taxon>
        <taxon>Faecalicatena</taxon>
    </lineage>
</organism>
<dbReference type="SMART" id="SM01217">
    <property type="entry name" value="Fn3_like"/>
    <property type="match status" value="1"/>
</dbReference>
<evidence type="ECO:0000259" key="3">
    <source>
        <dbReference type="SMART" id="SM01217"/>
    </source>
</evidence>